<dbReference type="STRING" id="28181.BEN30_17295"/>
<evidence type="ECO:0000256" key="3">
    <source>
        <dbReference type="ARBA" id="ARBA00023224"/>
    </source>
</evidence>
<evidence type="ECO:0000259" key="10">
    <source>
        <dbReference type="PROSITE" id="PS50885"/>
    </source>
</evidence>
<feature type="coiled-coil region" evidence="6">
    <location>
        <begin position="515"/>
        <end position="542"/>
    </location>
</feature>
<dbReference type="SUPFAM" id="SSF58104">
    <property type="entry name" value="Methyl-accepting chemotaxis protein (MCP) signaling domain"/>
    <property type="match status" value="1"/>
</dbReference>
<dbReference type="PRINTS" id="PR00260">
    <property type="entry name" value="CHEMTRNSDUCR"/>
</dbReference>
<evidence type="ECO:0000313" key="11">
    <source>
        <dbReference type="EMBL" id="OEJ63792.1"/>
    </source>
</evidence>
<dbReference type="GO" id="GO:0007165">
    <property type="term" value="P:signal transduction"/>
    <property type="evidence" value="ECO:0007669"/>
    <property type="project" value="UniProtKB-KW"/>
</dbReference>
<accession>A0A1E5Q2V1</accession>
<evidence type="ECO:0000256" key="2">
    <source>
        <dbReference type="ARBA" id="ARBA00022519"/>
    </source>
</evidence>
<comment type="similarity">
    <text evidence="4">Belongs to the methyl-accepting chemotaxis (MCP) protein family.</text>
</comment>
<keyword evidence="2" id="KW-0997">Cell inner membrane</keyword>
<dbReference type="InterPro" id="IPR004089">
    <property type="entry name" value="MCPsignal_dom"/>
</dbReference>
<dbReference type="GO" id="GO:0005886">
    <property type="term" value="C:plasma membrane"/>
    <property type="evidence" value="ECO:0007669"/>
    <property type="project" value="UniProtKB-SubCell"/>
</dbReference>
<evidence type="ECO:0000259" key="8">
    <source>
        <dbReference type="PROSITE" id="PS50111"/>
    </source>
</evidence>
<dbReference type="AlphaFoldDB" id="A0A1E5Q2V1"/>
<comment type="subcellular location">
    <subcellularLocation>
        <location evidence="1">Cell inner membrane</location>
        <topology evidence="1">Multi-pass membrane protein</topology>
    </subcellularLocation>
</comment>
<evidence type="ECO:0008006" key="13">
    <source>
        <dbReference type="Google" id="ProtNLM"/>
    </source>
</evidence>
<keyword evidence="12" id="KW-1185">Reference proteome</keyword>
<dbReference type="PANTHER" id="PTHR32089:SF112">
    <property type="entry name" value="LYSOZYME-LIKE PROTEIN-RELATED"/>
    <property type="match status" value="1"/>
</dbReference>
<dbReference type="SMART" id="SM00283">
    <property type="entry name" value="MA"/>
    <property type="match status" value="1"/>
</dbReference>
<keyword evidence="6" id="KW-0175">Coiled coil</keyword>
<evidence type="ECO:0000313" key="12">
    <source>
        <dbReference type="Proteomes" id="UP000095347"/>
    </source>
</evidence>
<protein>
    <recommendedName>
        <fullName evidence="13">Chemotaxis protein</fullName>
    </recommendedName>
</protein>
<dbReference type="Gene3D" id="1.10.287.950">
    <property type="entry name" value="Methyl-accepting chemotaxis protein"/>
    <property type="match status" value="1"/>
</dbReference>
<dbReference type="InterPro" id="IPR003660">
    <property type="entry name" value="HAMP_dom"/>
</dbReference>
<evidence type="ECO:0000259" key="9">
    <source>
        <dbReference type="PROSITE" id="PS50192"/>
    </source>
</evidence>
<feature type="domain" description="Methyl-accepting transducer" evidence="8">
    <location>
        <begin position="283"/>
        <end position="526"/>
    </location>
</feature>
<dbReference type="InterPro" id="IPR004090">
    <property type="entry name" value="Chemotax_Me-accpt_rcpt"/>
</dbReference>
<sequence length="546" mass="56967">MVDNITNMINLELAGKGGTSGDRVQILGMMADVRGSLALSLANIRAYLLTGDTSYADAYAKLWSTNEKRFSDLTASSSLLSTDQITALSNFSDVRKQFSSLPAKMFEIRASSKTNMANYLLVTEAAPRAGRILNILLGEANADGKRSGGMAGNQKLLLTNDAQDNSKAISALLTVEWVLLGVGLTVAGLVAFLIIRSIVGPVRDMTRSMGSLADGNLETNIPALDKHDEIGEMAQAVQVFKDNAIRVKKMEEEQKQAELRAEQEKRALMLKMANDFESSIGSVVESVSSASTEMQASAASLSATAEQTSKQSTTVAAAAEEASTNVQTVASAAEELSSSIAEISRQVAQSTDVASAAVAEVASANQKVQGLATAAQKIGDVVALITDIADQTNLLALNATIEAARAGEAGKGFAVVAAEVKNLANQTAKATEEISTQIGGIQGATDEAVLAIQSIGGTINTMNEITSAIAAAVEEQGAATQEIARNVEQAATGTNEVSSNIAGVNDAANETGASSEELLTAAQELSRQSEVLREEVNVFLDNIRQG</sequence>
<evidence type="ECO:0000256" key="5">
    <source>
        <dbReference type="PROSITE-ProRule" id="PRU00284"/>
    </source>
</evidence>
<dbReference type="GO" id="GO:0006935">
    <property type="term" value="P:chemotaxis"/>
    <property type="evidence" value="ECO:0007669"/>
    <property type="project" value="InterPro"/>
</dbReference>
<dbReference type="InterPro" id="IPR000727">
    <property type="entry name" value="T_SNARE_dom"/>
</dbReference>
<dbReference type="RefSeq" id="WP_084005685.1">
    <property type="nucleotide sequence ID" value="NZ_MCGG01000084.1"/>
</dbReference>
<evidence type="ECO:0000256" key="6">
    <source>
        <dbReference type="SAM" id="Coils"/>
    </source>
</evidence>
<dbReference type="CDD" id="cd06225">
    <property type="entry name" value="HAMP"/>
    <property type="match status" value="1"/>
</dbReference>
<dbReference type="GO" id="GO:0004888">
    <property type="term" value="F:transmembrane signaling receptor activity"/>
    <property type="evidence" value="ECO:0007669"/>
    <property type="project" value="InterPro"/>
</dbReference>
<dbReference type="OrthoDB" id="8482111at2"/>
<keyword evidence="3 5" id="KW-0807">Transducer</keyword>
<keyword evidence="7" id="KW-0812">Transmembrane</keyword>
<reference evidence="12" key="1">
    <citation type="submission" date="2016-07" db="EMBL/GenBank/DDBJ databases">
        <authorList>
            <person name="Florea S."/>
            <person name="Webb J.S."/>
            <person name="Jaromczyk J."/>
            <person name="Schardl C.L."/>
        </authorList>
    </citation>
    <scope>NUCLEOTIDE SEQUENCE [LARGE SCALE GENOMIC DNA]</scope>
    <source>
        <strain evidence="12">MV-1</strain>
    </source>
</reference>
<dbReference type="Gene3D" id="6.10.340.10">
    <property type="match status" value="1"/>
</dbReference>
<dbReference type="Pfam" id="PF00672">
    <property type="entry name" value="HAMP"/>
    <property type="match status" value="1"/>
</dbReference>
<keyword evidence="7" id="KW-0472">Membrane</keyword>
<dbReference type="Pfam" id="PF00015">
    <property type="entry name" value="MCPsignal"/>
    <property type="match status" value="1"/>
</dbReference>
<dbReference type="SMART" id="SM00304">
    <property type="entry name" value="HAMP"/>
    <property type="match status" value="1"/>
</dbReference>
<dbReference type="PANTHER" id="PTHR32089">
    <property type="entry name" value="METHYL-ACCEPTING CHEMOTAXIS PROTEIN MCPB"/>
    <property type="match status" value="1"/>
</dbReference>
<feature type="domain" description="T-SNARE coiled-coil homology" evidence="9">
    <location>
        <begin position="442"/>
        <end position="504"/>
    </location>
</feature>
<dbReference type="PROSITE" id="PS50111">
    <property type="entry name" value="CHEMOTAXIS_TRANSDUC_2"/>
    <property type="match status" value="1"/>
</dbReference>
<name>A0A1E5Q2V1_9PROT</name>
<keyword evidence="7" id="KW-1133">Transmembrane helix</keyword>
<evidence type="ECO:0000256" key="4">
    <source>
        <dbReference type="ARBA" id="ARBA00029447"/>
    </source>
</evidence>
<feature type="domain" description="HAMP" evidence="10">
    <location>
        <begin position="196"/>
        <end position="249"/>
    </location>
</feature>
<gene>
    <name evidence="11" type="ORF">BEN30_17295</name>
</gene>
<comment type="caution">
    <text evidence="11">The sequence shown here is derived from an EMBL/GenBank/DDBJ whole genome shotgun (WGS) entry which is preliminary data.</text>
</comment>
<feature type="transmembrane region" description="Helical" evidence="7">
    <location>
        <begin position="177"/>
        <end position="199"/>
    </location>
</feature>
<dbReference type="EMBL" id="MCGG01000084">
    <property type="protein sequence ID" value="OEJ63792.1"/>
    <property type="molecule type" value="Genomic_DNA"/>
</dbReference>
<dbReference type="Proteomes" id="UP000095347">
    <property type="component" value="Unassembled WGS sequence"/>
</dbReference>
<organism evidence="11 12">
    <name type="scientific">Magnetovibrio blakemorei</name>
    <dbReference type="NCBI Taxonomy" id="28181"/>
    <lineage>
        <taxon>Bacteria</taxon>
        <taxon>Pseudomonadati</taxon>
        <taxon>Pseudomonadota</taxon>
        <taxon>Alphaproteobacteria</taxon>
        <taxon>Rhodospirillales</taxon>
        <taxon>Magnetovibrionaceae</taxon>
        <taxon>Magnetovibrio</taxon>
    </lineage>
</organism>
<evidence type="ECO:0000256" key="1">
    <source>
        <dbReference type="ARBA" id="ARBA00004429"/>
    </source>
</evidence>
<dbReference type="PROSITE" id="PS50885">
    <property type="entry name" value="HAMP"/>
    <property type="match status" value="1"/>
</dbReference>
<keyword evidence="2" id="KW-1003">Cell membrane</keyword>
<dbReference type="PROSITE" id="PS50192">
    <property type="entry name" value="T_SNARE"/>
    <property type="match status" value="1"/>
</dbReference>
<proteinExistence type="inferred from homology"/>
<evidence type="ECO:0000256" key="7">
    <source>
        <dbReference type="SAM" id="Phobius"/>
    </source>
</evidence>